<evidence type="ECO:0000313" key="1">
    <source>
        <dbReference type="EMBL" id="QDU85078.1"/>
    </source>
</evidence>
<gene>
    <name evidence="1" type="ORF">Pla163_22030</name>
</gene>
<dbReference type="OrthoDB" id="233163at2"/>
<dbReference type="RefSeq" id="WP_145187766.1">
    <property type="nucleotide sequence ID" value="NZ_CP036290.1"/>
</dbReference>
<evidence type="ECO:0000313" key="2">
    <source>
        <dbReference type="Proteomes" id="UP000319342"/>
    </source>
</evidence>
<sequence>MPSPPPTLVRPRPEFLEDFETRAAGLRAALTELLASVDADPSAPQDVSRRFGINRTMAWKVCRTVTSQDTCEVVQHLLGDSGVRILVAAFEAEGAPPAVAAAVHAAVDAFDHMVAEHAGSRAGLELMLTSMLPERVDPARLESSHELAFQGNSAVHGVQTRTRFGAQVVAPNAEQPDRVDVAMVTGHAGFRRLRPVTGWQLSNSRVWGDGVRPHHEPLDANLAPGDVPLLRQFCSGDLPAITERAEGATRYHELGPGPVGNTAAFDVVFGWLDRSLAPIYGDAADDVAEHGLVQDTPAETLHFDLLLHHALPVETVPRFCLVNLAQGRPQPPHSQATSAQLPWNTKVQSLGRPPSLAAPGFAGYGDVIAHACERMGHGLDGFRAYRVTLRYPPVPSLVTLYYPLAQRS</sequence>
<protein>
    <submittedName>
        <fullName evidence="1">Uncharacterized protein</fullName>
    </submittedName>
</protein>
<organism evidence="1 2">
    <name type="scientific">Rohdeia mirabilis</name>
    <dbReference type="NCBI Taxonomy" id="2528008"/>
    <lineage>
        <taxon>Bacteria</taxon>
        <taxon>Pseudomonadati</taxon>
        <taxon>Planctomycetota</taxon>
        <taxon>Planctomycetia</taxon>
        <taxon>Planctomycetia incertae sedis</taxon>
        <taxon>Rohdeia</taxon>
    </lineage>
</organism>
<accession>A0A518D0Q0</accession>
<reference evidence="1 2" key="1">
    <citation type="submission" date="2019-02" db="EMBL/GenBank/DDBJ databases">
        <title>Deep-cultivation of Planctomycetes and their phenomic and genomic characterization uncovers novel biology.</title>
        <authorList>
            <person name="Wiegand S."/>
            <person name="Jogler M."/>
            <person name="Boedeker C."/>
            <person name="Pinto D."/>
            <person name="Vollmers J."/>
            <person name="Rivas-Marin E."/>
            <person name="Kohn T."/>
            <person name="Peeters S.H."/>
            <person name="Heuer A."/>
            <person name="Rast P."/>
            <person name="Oberbeckmann S."/>
            <person name="Bunk B."/>
            <person name="Jeske O."/>
            <person name="Meyerdierks A."/>
            <person name="Storesund J.E."/>
            <person name="Kallscheuer N."/>
            <person name="Luecker S."/>
            <person name="Lage O.M."/>
            <person name="Pohl T."/>
            <person name="Merkel B.J."/>
            <person name="Hornburger P."/>
            <person name="Mueller R.-W."/>
            <person name="Bruemmer F."/>
            <person name="Labrenz M."/>
            <person name="Spormann A.M."/>
            <person name="Op den Camp H."/>
            <person name="Overmann J."/>
            <person name="Amann R."/>
            <person name="Jetten M.S.M."/>
            <person name="Mascher T."/>
            <person name="Medema M.H."/>
            <person name="Devos D.P."/>
            <person name="Kaster A.-K."/>
            <person name="Ovreas L."/>
            <person name="Rohde M."/>
            <person name="Galperin M.Y."/>
            <person name="Jogler C."/>
        </authorList>
    </citation>
    <scope>NUCLEOTIDE SEQUENCE [LARGE SCALE GENOMIC DNA]</scope>
    <source>
        <strain evidence="1 2">Pla163</strain>
    </source>
</reference>
<dbReference type="Proteomes" id="UP000319342">
    <property type="component" value="Chromosome"/>
</dbReference>
<proteinExistence type="predicted"/>
<keyword evidence="2" id="KW-1185">Reference proteome</keyword>
<name>A0A518D0Q0_9BACT</name>
<dbReference type="EMBL" id="CP036290">
    <property type="protein sequence ID" value="QDU85078.1"/>
    <property type="molecule type" value="Genomic_DNA"/>
</dbReference>
<dbReference type="AlphaFoldDB" id="A0A518D0Q0"/>